<comment type="caution">
    <text evidence="2">The sequence shown here is derived from an EMBL/GenBank/DDBJ whole genome shotgun (WGS) entry which is preliminary data.</text>
</comment>
<dbReference type="STRING" id="1343740.M271_11975"/>
<dbReference type="SUPFAM" id="SSF51556">
    <property type="entry name" value="Metallo-dependent hydrolases"/>
    <property type="match status" value="1"/>
</dbReference>
<dbReference type="eggNOG" id="COG1228">
    <property type="taxonomic scope" value="Bacteria"/>
</dbReference>
<dbReference type="Pfam" id="PF01979">
    <property type="entry name" value="Amidohydro_1"/>
    <property type="match status" value="1"/>
</dbReference>
<dbReference type="InterPro" id="IPR011059">
    <property type="entry name" value="Metal-dep_hydrolase_composite"/>
</dbReference>
<keyword evidence="2" id="KW-0378">Hydrolase</keyword>
<dbReference type="Gene3D" id="2.30.40.10">
    <property type="entry name" value="Urease, subunit C, domain 1"/>
    <property type="match status" value="1"/>
</dbReference>
<accession>A0A0A0N4Z8</accession>
<dbReference type="GO" id="GO:0016810">
    <property type="term" value="F:hydrolase activity, acting on carbon-nitrogen (but not peptide) bonds"/>
    <property type="evidence" value="ECO:0007669"/>
    <property type="project" value="InterPro"/>
</dbReference>
<dbReference type="InterPro" id="IPR057744">
    <property type="entry name" value="OTAase-like"/>
</dbReference>
<evidence type="ECO:0000259" key="1">
    <source>
        <dbReference type="Pfam" id="PF01979"/>
    </source>
</evidence>
<name>A0A0A0N4Z8_STRRN</name>
<dbReference type="RefSeq" id="WP_020867400.1">
    <property type="nucleotide sequence ID" value="NC_022785.1"/>
</dbReference>
<dbReference type="Proteomes" id="UP000281594">
    <property type="component" value="Unassembled WGS sequence"/>
</dbReference>
<dbReference type="SUPFAM" id="SSF51338">
    <property type="entry name" value="Composite domain of metallo-dependent hydrolases"/>
    <property type="match status" value="1"/>
</dbReference>
<proteinExistence type="predicted"/>
<dbReference type="InterPro" id="IPR006680">
    <property type="entry name" value="Amidohydro-rel"/>
</dbReference>
<sequence length="403" mass="42614">MVIRTVFKNGTVFDGTAAGIADLVIEGRHVVDVGTDLDGDHVVDCSGKSVLPGLFDCHVHVMTRDFNLARVEQQAFSLQYYEAKRNLSLLLDQGITSARDAAGADLGVKQAIAQELIEGPRLQIAISMLSQTGGHGDVHLPSGGHRSIPMMTAHPGRPNPIVDGPDGVRRGVREVLRAGADTVKIATTGGVMSPGDNPRHAQFRADELAVIVAEAAAADTYVFAHAQGTEGIKAALRAGVRSIEHGYYLDDEAVDLMLERGAWLVPTLSATRAIIDAADSGIPIPEENANLAREAVEAHQASFALAVQAGVKIAMGTDSPPYWSPAASNLRELALMVNSSSMSALDAWRATTSSPAELLRFDAAGKLAAGKLADVVVIAGSLSDLDDLRGRVRQVWLDGTRVR</sequence>
<reference evidence="2 3" key="1">
    <citation type="journal article" date="2018" name="J. Biol. Chem.">
        <title>Discovery of the actinoplanic acid pathway in Streptomyces rapamycinicus reveals a genetically conserved synergism with rapamycin.</title>
        <authorList>
            <person name="Mrak P."/>
            <person name="Krastel P."/>
            <person name="Pivk Lukancic P."/>
            <person name="Tao J."/>
            <person name="Pistorius D."/>
            <person name="Moore C.M."/>
        </authorList>
    </citation>
    <scope>NUCLEOTIDE SEQUENCE [LARGE SCALE GENOMIC DNA]</scope>
    <source>
        <strain evidence="2 3">NRRL 5491</strain>
    </source>
</reference>
<protein>
    <submittedName>
        <fullName evidence="2">Hydrolase</fullName>
    </submittedName>
</protein>
<dbReference type="EMBL" id="QYCY01000002">
    <property type="protein sequence ID" value="RLV73872.1"/>
    <property type="molecule type" value="Genomic_DNA"/>
</dbReference>
<gene>
    <name evidence="2" type="ORF">D3C57_131640</name>
</gene>
<dbReference type="HOGENOM" id="CLU_023620_2_2_11"/>
<dbReference type="CDD" id="cd01299">
    <property type="entry name" value="Met_dep_hydrolase_A"/>
    <property type="match status" value="1"/>
</dbReference>
<dbReference type="PANTHER" id="PTHR43135:SF3">
    <property type="entry name" value="ALPHA-D-RIBOSE 1-METHYLPHOSPHONATE 5-TRIPHOSPHATE DIPHOSPHATASE"/>
    <property type="match status" value="1"/>
</dbReference>
<evidence type="ECO:0000313" key="3">
    <source>
        <dbReference type="Proteomes" id="UP000281594"/>
    </source>
</evidence>
<feature type="domain" description="Amidohydrolase-related" evidence="1">
    <location>
        <begin position="50"/>
        <end position="401"/>
    </location>
</feature>
<dbReference type="Gene3D" id="3.20.20.140">
    <property type="entry name" value="Metal-dependent hydrolases"/>
    <property type="match status" value="1"/>
</dbReference>
<organism evidence="2 3">
    <name type="scientific">Streptomyces rapamycinicus (strain ATCC 29253 / DSM 41530 / NRRL 5491 / AYB-994)</name>
    <name type="common">Streptomyces hygroscopicus (strain ATCC 29253)</name>
    <dbReference type="NCBI Taxonomy" id="1343740"/>
    <lineage>
        <taxon>Bacteria</taxon>
        <taxon>Bacillati</taxon>
        <taxon>Actinomycetota</taxon>
        <taxon>Actinomycetes</taxon>
        <taxon>Kitasatosporales</taxon>
        <taxon>Streptomycetaceae</taxon>
        <taxon>Streptomyces</taxon>
        <taxon>Streptomyces violaceusniger group</taxon>
    </lineage>
</organism>
<dbReference type="PANTHER" id="PTHR43135">
    <property type="entry name" value="ALPHA-D-RIBOSE 1-METHYLPHOSPHONATE 5-TRIPHOSPHATE DIPHOSPHATASE"/>
    <property type="match status" value="1"/>
</dbReference>
<dbReference type="AlphaFoldDB" id="A0A0A0N4Z8"/>
<dbReference type="InterPro" id="IPR051781">
    <property type="entry name" value="Metallo-dep_Hydrolase"/>
</dbReference>
<dbReference type="InterPro" id="IPR032466">
    <property type="entry name" value="Metal_Hydrolase"/>
</dbReference>
<dbReference type="KEGG" id="src:M271_11975"/>
<evidence type="ECO:0000313" key="2">
    <source>
        <dbReference type="EMBL" id="RLV73872.1"/>
    </source>
</evidence>